<dbReference type="InterPro" id="IPR043128">
    <property type="entry name" value="Rev_trsase/Diguanyl_cyclase"/>
</dbReference>
<feature type="compositionally biased region" description="Basic and acidic residues" evidence="1">
    <location>
        <begin position="294"/>
        <end position="303"/>
    </location>
</feature>
<keyword evidence="2" id="KW-0812">Transmembrane</keyword>
<feature type="transmembrane region" description="Helical" evidence="2">
    <location>
        <begin position="51"/>
        <end position="70"/>
    </location>
</feature>
<dbReference type="PROSITE" id="PS50887">
    <property type="entry name" value="GGDEF"/>
    <property type="match status" value="1"/>
</dbReference>
<dbReference type="PANTHER" id="PTHR45138:SF24">
    <property type="entry name" value="DIGUANYLATE CYCLASE DGCC-RELATED"/>
    <property type="match status" value="1"/>
</dbReference>
<keyword evidence="2" id="KW-1133">Transmembrane helix</keyword>
<protein>
    <submittedName>
        <fullName evidence="4">GGDEF domain-containing protein</fullName>
    </submittedName>
</protein>
<dbReference type="SMART" id="SM00267">
    <property type="entry name" value="GGDEF"/>
    <property type="match status" value="1"/>
</dbReference>
<dbReference type="SUPFAM" id="SSF55073">
    <property type="entry name" value="Nucleotide cyclase"/>
    <property type="match status" value="1"/>
</dbReference>
<feature type="transmembrane region" description="Helical" evidence="2">
    <location>
        <begin position="76"/>
        <end position="98"/>
    </location>
</feature>
<reference evidence="5" key="1">
    <citation type="journal article" date="2019" name="Int. J. Syst. Evol. Microbiol.">
        <title>The Global Catalogue of Microorganisms (GCM) 10K type strain sequencing project: providing services to taxonomists for standard genome sequencing and annotation.</title>
        <authorList>
            <consortium name="The Broad Institute Genomics Platform"/>
            <consortium name="The Broad Institute Genome Sequencing Center for Infectious Disease"/>
            <person name="Wu L."/>
            <person name="Ma J."/>
        </authorList>
    </citation>
    <scope>NUCLEOTIDE SEQUENCE [LARGE SCALE GENOMIC DNA]</scope>
    <source>
        <strain evidence="5">CCTCC AB 2013263</strain>
    </source>
</reference>
<dbReference type="Gene3D" id="3.30.70.270">
    <property type="match status" value="1"/>
</dbReference>
<feature type="compositionally biased region" description="Low complexity" evidence="1">
    <location>
        <begin position="218"/>
        <end position="231"/>
    </location>
</feature>
<dbReference type="EMBL" id="JBHRZF010000161">
    <property type="protein sequence ID" value="MFC3861862.1"/>
    <property type="molecule type" value="Genomic_DNA"/>
</dbReference>
<feature type="compositionally biased region" description="Gly residues" evidence="1">
    <location>
        <begin position="262"/>
        <end position="273"/>
    </location>
</feature>
<dbReference type="Pfam" id="PF00990">
    <property type="entry name" value="GGDEF"/>
    <property type="match status" value="1"/>
</dbReference>
<dbReference type="CDD" id="cd01949">
    <property type="entry name" value="GGDEF"/>
    <property type="match status" value="1"/>
</dbReference>
<dbReference type="InterPro" id="IPR000160">
    <property type="entry name" value="GGDEF_dom"/>
</dbReference>
<gene>
    <name evidence="4" type="ORF">ACFOPQ_13930</name>
</gene>
<feature type="transmembrane region" description="Helical" evidence="2">
    <location>
        <begin position="30"/>
        <end position="46"/>
    </location>
</feature>
<accession>A0ABV8A808</accession>
<feature type="domain" description="GGDEF" evidence="3">
    <location>
        <begin position="135"/>
        <end position="283"/>
    </location>
</feature>
<feature type="region of interest" description="Disordered" evidence="1">
    <location>
        <begin position="218"/>
        <end position="303"/>
    </location>
</feature>
<evidence type="ECO:0000313" key="5">
    <source>
        <dbReference type="Proteomes" id="UP001595748"/>
    </source>
</evidence>
<organism evidence="4 5">
    <name type="scientific">Deinococcus antarcticus</name>
    <dbReference type="NCBI Taxonomy" id="1298767"/>
    <lineage>
        <taxon>Bacteria</taxon>
        <taxon>Thermotogati</taxon>
        <taxon>Deinococcota</taxon>
        <taxon>Deinococci</taxon>
        <taxon>Deinococcales</taxon>
        <taxon>Deinococcaceae</taxon>
        <taxon>Deinococcus</taxon>
    </lineage>
</organism>
<evidence type="ECO:0000256" key="1">
    <source>
        <dbReference type="SAM" id="MobiDB-lite"/>
    </source>
</evidence>
<dbReference type="InterPro" id="IPR029787">
    <property type="entry name" value="Nucleotide_cyclase"/>
</dbReference>
<feature type="compositionally biased region" description="Gly residues" evidence="1">
    <location>
        <begin position="232"/>
        <end position="252"/>
    </location>
</feature>
<evidence type="ECO:0000256" key="2">
    <source>
        <dbReference type="SAM" id="Phobius"/>
    </source>
</evidence>
<keyword evidence="2" id="KW-0472">Membrane</keyword>
<proteinExistence type="predicted"/>
<dbReference type="PANTHER" id="PTHR45138">
    <property type="entry name" value="REGULATORY COMPONENTS OF SENSORY TRANSDUCTION SYSTEM"/>
    <property type="match status" value="1"/>
</dbReference>
<evidence type="ECO:0000259" key="3">
    <source>
        <dbReference type="PROSITE" id="PS50887"/>
    </source>
</evidence>
<sequence length="303" mass="31955">MRGVILAIAAAWLGMDLFQGMRLGRGVSTWMVLDTVLMSVMLFSFLPPRAAILGSVVTYGCFLVMAWLAGSRDVLLLVYVGLLLAFAAYLALHGQLVARERMRADVLRWQVYHDGLTGAVTRQALLEELIPLMGGEHVVLMVDLDHFKTVKDSFGHLVGDEALKHPTRVLKERVRPGDVVCRWGGEEFVVLLRDAAAGDGAGGGVEAGGGAEYRAAPAGPDDQCGRGVPVGRAGGRGAHQSGGCGPVRGQGPGTQPRAGQLRPGGGRGAGRTPGPGRPVLLSEKCVKRKLPSRGGERGECVAH</sequence>
<dbReference type="Proteomes" id="UP001595748">
    <property type="component" value="Unassembled WGS sequence"/>
</dbReference>
<dbReference type="InterPro" id="IPR050469">
    <property type="entry name" value="Diguanylate_Cyclase"/>
</dbReference>
<keyword evidence="5" id="KW-1185">Reference proteome</keyword>
<evidence type="ECO:0000313" key="4">
    <source>
        <dbReference type="EMBL" id="MFC3861862.1"/>
    </source>
</evidence>
<dbReference type="NCBIfam" id="TIGR00254">
    <property type="entry name" value="GGDEF"/>
    <property type="match status" value="1"/>
</dbReference>
<name>A0ABV8A808_9DEIO</name>
<comment type="caution">
    <text evidence="4">The sequence shown here is derived from an EMBL/GenBank/DDBJ whole genome shotgun (WGS) entry which is preliminary data.</text>
</comment>
<dbReference type="RefSeq" id="WP_380079176.1">
    <property type="nucleotide sequence ID" value="NZ_JBHRZF010000161.1"/>
</dbReference>